<organism evidence="1">
    <name type="scientific">Cydia pomonella granulosis virus</name>
    <name type="common">CpGV</name>
    <name type="synonym">Cydia pomonella granulovirus</name>
    <dbReference type="NCBI Taxonomy" id="28289"/>
    <lineage>
        <taxon>Viruses</taxon>
        <taxon>Viruses incertae sedis</taxon>
        <taxon>Naldaviricetes</taxon>
        <taxon>Lefavirales</taxon>
        <taxon>Baculoviridae</taxon>
        <taxon>Betabaculovirus</taxon>
        <taxon>Betabaculovirus cypomonellae</taxon>
    </lineage>
</organism>
<accession>A0A097P263</accession>
<proteinExistence type="predicted"/>
<organismHost>
    <name type="scientific">Cydia pomonella</name>
    <name type="common">Codling moth</name>
    <dbReference type="NCBI Taxonomy" id="82600"/>
</organismHost>
<dbReference type="EMBL" id="KM217577">
    <property type="protein sequence ID" value="AIU37235.1"/>
    <property type="molecule type" value="Genomic_DNA"/>
</dbReference>
<sequence>MSLQILINCYLLTQCIIKTYYKNVLYYKNVKNCIILYYCCKEKY</sequence>
<gene>
    <name evidence="1" type="primary">orf25</name>
</gene>
<reference evidence="1" key="1">
    <citation type="journal article" date="2014" name="Proc. Natl. Acad. Sci. U.S.A.">
        <title>Baculovirus resistance in codling moth is virus isolate-dependent and the consequence of a mutation in viral gene pe38.</title>
        <authorList>
            <person name="Gebhardt M.M."/>
            <person name="Eberle K.E."/>
            <person name="Radtke P."/>
            <person name="Jehle J.A."/>
        </authorList>
    </citation>
    <scope>NUCLEOTIDE SEQUENCE</scope>
    <source>
        <strain evidence="1">CpGV-E2</strain>
    </source>
</reference>
<evidence type="ECO:0000313" key="1">
    <source>
        <dbReference type="EMBL" id="AIU37235.1"/>
    </source>
</evidence>
<protein>
    <submittedName>
        <fullName evidence="1">ORF25</fullName>
    </submittedName>
</protein>
<name>A0A097P263_GVCP</name>